<name>A0A0B7F6Q9_THACB</name>
<dbReference type="AlphaFoldDB" id="A0A0B7F6Q9"/>
<evidence type="ECO:0000313" key="2">
    <source>
        <dbReference type="EMBL" id="CEL52559.1"/>
    </source>
</evidence>
<dbReference type="Proteomes" id="UP000059188">
    <property type="component" value="Unassembled WGS sequence"/>
</dbReference>
<sequence length="92" mass="9672">MFRSRRLQPAHNHSPSADVPGVPDNGPAELIMEQLPGNVVDGAQEDDLQNLVAHNHLAAHIAPAPIGTIIPGALMLGGSPLFRSLYGGDIVH</sequence>
<organism evidence="2 3">
    <name type="scientific">Thanatephorus cucumeris (strain AG1-IB / isolate 7/3/14)</name>
    <name type="common">Lettuce bottom rot fungus</name>
    <name type="synonym">Rhizoctonia solani</name>
    <dbReference type="NCBI Taxonomy" id="1108050"/>
    <lineage>
        <taxon>Eukaryota</taxon>
        <taxon>Fungi</taxon>
        <taxon>Dikarya</taxon>
        <taxon>Basidiomycota</taxon>
        <taxon>Agaricomycotina</taxon>
        <taxon>Agaricomycetes</taxon>
        <taxon>Cantharellales</taxon>
        <taxon>Ceratobasidiaceae</taxon>
        <taxon>Rhizoctonia</taxon>
        <taxon>Rhizoctonia solani AG-1</taxon>
    </lineage>
</organism>
<dbReference type="EMBL" id="LN679109">
    <property type="protein sequence ID" value="CEL52559.1"/>
    <property type="molecule type" value="Genomic_DNA"/>
</dbReference>
<keyword evidence="3" id="KW-1185">Reference proteome</keyword>
<proteinExistence type="predicted"/>
<gene>
    <name evidence="2" type="ORF">RSOLAG1IB_05764</name>
</gene>
<evidence type="ECO:0000256" key="1">
    <source>
        <dbReference type="SAM" id="MobiDB-lite"/>
    </source>
</evidence>
<reference evidence="2 3" key="1">
    <citation type="submission" date="2014-11" db="EMBL/GenBank/DDBJ databases">
        <authorList>
            <person name="Wibberg Daniel"/>
        </authorList>
    </citation>
    <scope>NUCLEOTIDE SEQUENCE [LARGE SCALE GENOMIC DNA]</scope>
    <source>
        <strain evidence="2">Rhizoctonia solani AG1-IB 7/3/14</strain>
    </source>
</reference>
<evidence type="ECO:0000313" key="3">
    <source>
        <dbReference type="Proteomes" id="UP000059188"/>
    </source>
</evidence>
<accession>A0A0B7F6Q9</accession>
<feature type="region of interest" description="Disordered" evidence="1">
    <location>
        <begin position="1"/>
        <end position="28"/>
    </location>
</feature>
<protein>
    <submittedName>
        <fullName evidence="2">Uncharacterized protein</fullName>
    </submittedName>
</protein>